<feature type="compositionally biased region" description="Basic and acidic residues" evidence="2">
    <location>
        <begin position="1"/>
        <end position="19"/>
    </location>
</feature>
<feature type="compositionally biased region" description="Polar residues" evidence="2">
    <location>
        <begin position="20"/>
        <end position="39"/>
    </location>
</feature>
<evidence type="ECO:0000256" key="2">
    <source>
        <dbReference type="SAM" id="MobiDB-lite"/>
    </source>
</evidence>
<accession>A0A6C0CA11</accession>
<reference evidence="3" key="1">
    <citation type="journal article" date="2020" name="Nature">
        <title>Giant virus diversity and host interactions through global metagenomics.</title>
        <authorList>
            <person name="Schulz F."/>
            <person name="Roux S."/>
            <person name="Paez-Espino D."/>
            <person name="Jungbluth S."/>
            <person name="Walsh D.A."/>
            <person name="Denef V.J."/>
            <person name="McMahon K.D."/>
            <person name="Konstantinidis K.T."/>
            <person name="Eloe-Fadrosh E.A."/>
            <person name="Kyrpides N.C."/>
            <person name="Woyke T."/>
        </authorList>
    </citation>
    <scope>NUCLEOTIDE SEQUENCE</scope>
    <source>
        <strain evidence="3">GVMAG-M-3300020192-26</strain>
    </source>
</reference>
<protein>
    <recommendedName>
        <fullName evidence="4">MYM-type domain-containing protein</fullName>
    </recommendedName>
</protein>
<name>A0A6C0CA11_9ZZZZ</name>
<keyword evidence="1" id="KW-0175">Coiled coil</keyword>
<proteinExistence type="predicted"/>
<dbReference type="AlphaFoldDB" id="A0A6C0CA11"/>
<organism evidence="3">
    <name type="scientific">viral metagenome</name>
    <dbReference type="NCBI Taxonomy" id="1070528"/>
    <lineage>
        <taxon>unclassified sequences</taxon>
        <taxon>metagenomes</taxon>
        <taxon>organismal metagenomes</taxon>
    </lineage>
</organism>
<sequence length="344" mass="39588">MTKKIDNSKDNIYVKHGENDNNMSKKPTKSISGSKSVLSNRPEGTIPKRRGRRPKKIVENDAIYNEKNTNKKSEDSAIILQMKIDPARLRNLELKKNSTPKKILIDDDSSEGMFKNDIPRDLVCKKCIKNEKIIATLKNKIDKYEQKENIIKANKAYVSNLNLVSYPQGNNFVKKKNVWCLWDAHPFPGDPFPLPEMLHKGKYYVTGYFCSPNCALAHNLFVIKDSKVHVRKTLVYSMYREMMGLSMDEKIELVEAPPKGTLINFGGTDSIEAFRQGFLNVNREYIIYMPPFKCILPVIEERTVGLNENDDKKYVLERKTPIKKKNSIMNSMKLPAYDNDDDEL</sequence>
<evidence type="ECO:0008006" key="4">
    <source>
        <dbReference type="Google" id="ProtNLM"/>
    </source>
</evidence>
<feature type="region of interest" description="Disordered" evidence="2">
    <location>
        <begin position="1"/>
        <end position="54"/>
    </location>
</feature>
<evidence type="ECO:0000313" key="3">
    <source>
        <dbReference type="EMBL" id="QHT01197.1"/>
    </source>
</evidence>
<evidence type="ECO:0000256" key="1">
    <source>
        <dbReference type="SAM" id="Coils"/>
    </source>
</evidence>
<feature type="coiled-coil region" evidence="1">
    <location>
        <begin position="127"/>
        <end position="154"/>
    </location>
</feature>
<dbReference type="EMBL" id="MN739366">
    <property type="protein sequence ID" value="QHT01197.1"/>
    <property type="molecule type" value="Genomic_DNA"/>
</dbReference>